<evidence type="ECO:0000313" key="7">
    <source>
        <dbReference type="Proteomes" id="UP000242167"/>
    </source>
</evidence>
<organism evidence="6 7">
    <name type="scientific">Guillardia theta</name>
    <name type="common">Cryptophyte</name>
    <name type="synonym">Cryptomonas phi</name>
    <dbReference type="NCBI Taxonomy" id="55529"/>
    <lineage>
        <taxon>Eukaryota</taxon>
        <taxon>Cryptophyceae</taxon>
        <taxon>Pyrenomonadales</taxon>
        <taxon>Geminigeraceae</taxon>
        <taxon>Guillardia</taxon>
    </lineage>
</organism>
<dbReference type="RefSeq" id="XP_001713505.1">
    <property type="nucleotide sequence ID" value="XM_001713453.1"/>
</dbReference>
<gene>
    <name evidence="6" type="primary">tcpE</name>
</gene>
<dbReference type="InterPro" id="IPR002423">
    <property type="entry name" value="Cpn60/GroEL/TCP-1"/>
</dbReference>
<dbReference type="InterPro" id="IPR027410">
    <property type="entry name" value="TCP-1-like_intermed_sf"/>
</dbReference>
<keyword evidence="6" id="KW-0542">Nucleomorph</keyword>
<geneLocation type="nucleomorph" evidence="6"/>
<keyword evidence="4 5" id="KW-0143">Chaperone</keyword>
<dbReference type="Gene3D" id="1.10.560.10">
    <property type="entry name" value="GroEL-like equatorial domain"/>
    <property type="match status" value="1"/>
</dbReference>
<dbReference type="GeneID" id="857288"/>
<dbReference type="GO" id="GO:0140662">
    <property type="term" value="F:ATP-dependent protein folding chaperone"/>
    <property type="evidence" value="ECO:0007669"/>
    <property type="project" value="InterPro"/>
</dbReference>
<dbReference type="SUPFAM" id="SSF54849">
    <property type="entry name" value="GroEL-intermediate domain like"/>
    <property type="match status" value="1"/>
</dbReference>
<keyword evidence="2 5" id="KW-0547">Nucleotide-binding</keyword>
<sequence>MNEFKVNIIKRNINKITSLASVLKSSFGPYGFDKAIRDNDGSLIITNDGATILEKAKVKGLIRSMICEMSKSHDDETGDGTTGVVLLTSFLLEEAIKLIENGVHPIRIIEGYFYCCDFCVNHLEKISYGYENDSSLLNFLLNVSKTAINSKIINRSKDKLSEITLKSVLAVADIDRRDINFDFIKIEGKIGGSLENSMLINGIILEKEFSHCQMPKKIDDVRVCIVTEPLEPPKTKNKCEIQISDSESYKNLNSTEQIFFKQMISQIKKSGANLLICQWGFDDEGNHLLLRNKISAIRWVNGTEIELLSIQTGSSINSRYSEINSSTIGFCGKVTEKVIGNHENKMIIFENCARSNCVSILLRGGSDFVIQEAKRSIRDSMWAIRNMIKRCKVVSGGGSSEISCSLKLVEIFNDNNSLKNMVFKAYSLALKSITKTLAQNAGKNPLQTISIIEEYQIKQNNSNIGVGNLKNHVLDMKKQKIYETLLGKQQQFLAATQMACSILRIDEIINN</sequence>
<dbReference type="Gene3D" id="3.50.7.10">
    <property type="entry name" value="GroEL"/>
    <property type="match status" value="1"/>
</dbReference>
<dbReference type="Proteomes" id="UP000242167">
    <property type="component" value="Nucleomorph 1"/>
</dbReference>
<dbReference type="InterPro" id="IPR027409">
    <property type="entry name" value="GroEL-like_apical_dom_sf"/>
</dbReference>
<evidence type="ECO:0000256" key="2">
    <source>
        <dbReference type="ARBA" id="ARBA00022741"/>
    </source>
</evidence>
<dbReference type="PRINTS" id="PR00304">
    <property type="entry name" value="TCOMPLEXTCP1"/>
</dbReference>
<dbReference type="InterPro" id="IPR017998">
    <property type="entry name" value="Chaperone_TCP-1"/>
</dbReference>
<keyword evidence="3 5" id="KW-0067">ATP-binding</keyword>
<proteinExistence type="inferred from homology"/>
<comment type="similarity">
    <text evidence="1 5">Belongs to the TCP-1 chaperonin family.</text>
</comment>
<evidence type="ECO:0000256" key="3">
    <source>
        <dbReference type="ARBA" id="ARBA00022840"/>
    </source>
</evidence>
<evidence type="ECO:0000256" key="1">
    <source>
        <dbReference type="ARBA" id="ARBA00008020"/>
    </source>
</evidence>
<dbReference type="SUPFAM" id="SSF48592">
    <property type="entry name" value="GroEL equatorial domain-like"/>
    <property type="match status" value="1"/>
</dbReference>
<evidence type="ECO:0000256" key="4">
    <source>
        <dbReference type="ARBA" id="ARBA00023186"/>
    </source>
</evidence>
<dbReference type="Gene3D" id="3.30.260.10">
    <property type="entry name" value="TCP-1-like chaperonin intermediate domain"/>
    <property type="match status" value="1"/>
</dbReference>
<dbReference type="InterPro" id="IPR027413">
    <property type="entry name" value="GROEL-like_equatorial_sf"/>
</dbReference>
<evidence type="ECO:0000256" key="5">
    <source>
        <dbReference type="RuleBase" id="RU004187"/>
    </source>
</evidence>
<dbReference type="SUPFAM" id="SSF52029">
    <property type="entry name" value="GroEL apical domain-like"/>
    <property type="match status" value="1"/>
</dbReference>
<protein>
    <submittedName>
        <fullName evidence="6">T-complex protein1, epsilon-SU</fullName>
    </submittedName>
</protein>
<evidence type="ECO:0000313" key="6">
    <source>
        <dbReference type="EMBL" id="AAK39800.1"/>
    </source>
</evidence>
<dbReference type="PIR" id="E90083">
    <property type="entry name" value="E90083"/>
</dbReference>
<dbReference type="EMBL" id="AF165818">
    <property type="protein sequence ID" value="AAK39800.1"/>
    <property type="molecule type" value="Genomic_DNA"/>
</dbReference>
<dbReference type="AlphaFoldDB" id="Q98S00"/>
<accession>Q98S00</accession>
<dbReference type="Pfam" id="PF00118">
    <property type="entry name" value="Cpn60_TCP1"/>
    <property type="match status" value="1"/>
</dbReference>
<name>Q98S00_GUITH</name>
<reference evidence="6 7" key="1">
    <citation type="journal article" date="2001" name="Nature">
        <title>The highly reduced genome of an enslaved algal nucleus.</title>
        <authorList>
            <person name="Douglas S."/>
            <person name="Zauner S."/>
            <person name="Fraunholz M."/>
            <person name="Beaton M."/>
            <person name="Penny S."/>
            <person name="Deng L."/>
            <person name="Wu X."/>
            <person name="Reith M."/>
            <person name="Cavalier-Smith T."/>
            <person name="Maier U."/>
        </authorList>
    </citation>
    <scope>NUCLEOTIDE SEQUENCE [LARGE SCALE GENOMIC DNA]</scope>
</reference>
<dbReference type="PANTHER" id="PTHR11353">
    <property type="entry name" value="CHAPERONIN"/>
    <property type="match status" value="1"/>
</dbReference>
<dbReference type="GO" id="GO:0005524">
    <property type="term" value="F:ATP binding"/>
    <property type="evidence" value="ECO:0007669"/>
    <property type="project" value="UniProtKB-KW"/>
</dbReference>